<dbReference type="AlphaFoldDB" id="A0A545UCK1"/>
<dbReference type="RefSeq" id="WP_142932222.1">
    <property type="nucleotide sequence ID" value="NZ_ML660165.1"/>
</dbReference>
<proteinExistence type="predicted"/>
<dbReference type="InterPro" id="IPR018883">
    <property type="entry name" value="Delta_CA"/>
</dbReference>
<evidence type="ECO:0000313" key="2">
    <source>
        <dbReference type="EMBL" id="TQV87195.1"/>
    </source>
</evidence>
<organism evidence="2 3">
    <name type="scientific">Aliikangiella coralliicola</name>
    <dbReference type="NCBI Taxonomy" id="2592383"/>
    <lineage>
        <taxon>Bacteria</taxon>
        <taxon>Pseudomonadati</taxon>
        <taxon>Pseudomonadota</taxon>
        <taxon>Gammaproteobacteria</taxon>
        <taxon>Oceanospirillales</taxon>
        <taxon>Pleioneaceae</taxon>
        <taxon>Aliikangiella</taxon>
    </lineage>
</organism>
<reference evidence="2 3" key="1">
    <citation type="submission" date="2019-07" db="EMBL/GenBank/DDBJ databases">
        <title>Draft genome for Aliikangiella sp. M105.</title>
        <authorList>
            <person name="Wang G."/>
        </authorList>
    </citation>
    <scope>NUCLEOTIDE SEQUENCE [LARGE SCALE GENOMIC DNA]</scope>
    <source>
        <strain evidence="2 3">M105</strain>
    </source>
</reference>
<evidence type="ECO:0000313" key="3">
    <source>
        <dbReference type="Proteomes" id="UP000315439"/>
    </source>
</evidence>
<evidence type="ECO:0000256" key="1">
    <source>
        <dbReference type="SAM" id="SignalP"/>
    </source>
</evidence>
<feature type="chain" id="PRO_5021807843" evidence="1">
    <location>
        <begin position="27"/>
        <end position="278"/>
    </location>
</feature>
<gene>
    <name evidence="2" type="ORF">FLL46_15440</name>
</gene>
<dbReference type="Pfam" id="PF10563">
    <property type="entry name" value="CA_like"/>
    <property type="match status" value="1"/>
</dbReference>
<sequence length="278" mass="30144">MRLVYKTNKYIYAAILSCSFSSFVIANDSGNETAMDKGAVCEGFGPQAPRDIDSVTGENKRLFSLAPSYSKMNLCNIHFHNNAEHKAKDFSIYAGEGNHGHGGGYQCSSSQSLSKKELQAPEGDVCNGLKPGDTIEVHWVHSSCDVKPGKGLGSCLSESCANPDLRVETQVFVVVNDPSALDFSDFAYDGNVVDGLHQAKALPVKTGKPVEFLGSTTGPKYTEQKCSPLQVSWSVRPQCAKININTLGKWCKGNVFKEDHAHGVRKLVTNPKLLSKIK</sequence>
<keyword evidence="3" id="KW-1185">Reference proteome</keyword>
<dbReference type="OrthoDB" id="8902034at2"/>
<feature type="signal peptide" evidence="1">
    <location>
        <begin position="1"/>
        <end position="26"/>
    </location>
</feature>
<dbReference type="EMBL" id="VIKS01000009">
    <property type="protein sequence ID" value="TQV87195.1"/>
    <property type="molecule type" value="Genomic_DNA"/>
</dbReference>
<keyword evidence="1" id="KW-0732">Signal</keyword>
<comment type="caution">
    <text evidence="2">The sequence shown here is derived from an EMBL/GenBank/DDBJ whole genome shotgun (WGS) entry which is preliminary data.</text>
</comment>
<accession>A0A545UCK1</accession>
<dbReference type="Proteomes" id="UP000315439">
    <property type="component" value="Unassembled WGS sequence"/>
</dbReference>
<name>A0A545UCK1_9GAMM</name>
<protein>
    <submittedName>
        <fullName evidence="2">Cadmium carbonic anhydrase</fullName>
    </submittedName>
</protein>